<dbReference type="KEGG" id="drm:Dred_2852"/>
<organism evidence="2 3">
    <name type="scientific">Desulforamulus reducens (strain ATCC BAA-1160 / DSM 100696 / MI-1)</name>
    <name type="common">Desulfotomaculum reducens</name>
    <dbReference type="NCBI Taxonomy" id="349161"/>
    <lineage>
        <taxon>Bacteria</taxon>
        <taxon>Bacillati</taxon>
        <taxon>Bacillota</taxon>
        <taxon>Clostridia</taxon>
        <taxon>Eubacteriales</taxon>
        <taxon>Peptococcaceae</taxon>
        <taxon>Desulforamulus</taxon>
    </lineage>
</organism>
<reference evidence="2 3" key="1">
    <citation type="submission" date="2007-03" db="EMBL/GenBank/DDBJ databases">
        <title>Complete sequence of Desulfotomaculum reducens MI-1.</title>
        <authorList>
            <consortium name="US DOE Joint Genome Institute"/>
            <person name="Copeland A."/>
            <person name="Lucas S."/>
            <person name="Lapidus A."/>
            <person name="Barry K."/>
            <person name="Detter J.C."/>
            <person name="Glavina del Rio T."/>
            <person name="Hammon N."/>
            <person name="Israni S."/>
            <person name="Dalin E."/>
            <person name="Tice H."/>
            <person name="Pitluck S."/>
            <person name="Sims D."/>
            <person name="Brettin T."/>
            <person name="Bruce D."/>
            <person name="Han C."/>
            <person name="Tapia R."/>
            <person name="Schmutz J."/>
            <person name="Larimer F."/>
            <person name="Land M."/>
            <person name="Hauser L."/>
            <person name="Kyrpides N."/>
            <person name="Kim E."/>
            <person name="Tebo B.M."/>
            <person name="Richardson P."/>
        </authorList>
    </citation>
    <scope>NUCLEOTIDE SEQUENCE [LARGE SCALE GENOMIC DNA]</scope>
    <source>
        <strain evidence="2 3">MI-1</strain>
    </source>
</reference>
<name>A4J8F3_DESRM</name>
<gene>
    <name evidence="2" type="ordered locus">Dred_2852</name>
</gene>
<dbReference type="InterPro" id="IPR008490">
    <property type="entry name" value="Transposase_InsH_N"/>
</dbReference>
<dbReference type="Proteomes" id="UP000001556">
    <property type="component" value="Chromosome"/>
</dbReference>
<protein>
    <recommendedName>
        <fullName evidence="1">Transposase InsH N-terminal domain-containing protein</fullName>
    </recommendedName>
</protein>
<dbReference type="AlphaFoldDB" id="A4J8F3"/>
<dbReference type="Pfam" id="PF05598">
    <property type="entry name" value="DUF772"/>
    <property type="match status" value="1"/>
</dbReference>
<feature type="domain" description="Transposase InsH N-terminal" evidence="1">
    <location>
        <begin position="16"/>
        <end position="101"/>
    </location>
</feature>
<sequence length="131" mass="14545">MYLLQPNLFSFEELLKFEPETKLQKVLSVLDLSPALNVVKRAVLGPKGHCVGNMIRALVAKQLEQIPTVAALVKRLSNDIRFRFQCGFSLSKPIPSESSIIPINSRGSKDHPEGCDFDGTPICSMGQRMVF</sequence>
<evidence type="ECO:0000313" key="2">
    <source>
        <dbReference type="EMBL" id="ABO51356.1"/>
    </source>
</evidence>
<dbReference type="STRING" id="349161.Dred_2852"/>
<dbReference type="EMBL" id="CP000612">
    <property type="protein sequence ID" value="ABO51356.1"/>
    <property type="molecule type" value="Genomic_DNA"/>
</dbReference>
<keyword evidence="3" id="KW-1185">Reference proteome</keyword>
<dbReference type="HOGENOM" id="CLU_1924204_0_0_9"/>
<accession>A4J8F3</accession>
<dbReference type="eggNOG" id="COG3039">
    <property type="taxonomic scope" value="Bacteria"/>
</dbReference>
<evidence type="ECO:0000313" key="3">
    <source>
        <dbReference type="Proteomes" id="UP000001556"/>
    </source>
</evidence>
<proteinExistence type="predicted"/>
<evidence type="ECO:0000259" key="1">
    <source>
        <dbReference type="Pfam" id="PF05598"/>
    </source>
</evidence>